<dbReference type="EMBL" id="JAPFFI010000010">
    <property type="protein sequence ID" value="KAJ6376212.1"/>
    <property type="molecule type" value="Genomic_DNA"/>
</dbReference>
<organism evidence="1 2">
    <name type="scientific">Salix suchowensis</name>
    <dbReference type="NCBI Taxonomy" id="1278906"/>
    <lineage>
        <taxon>Eukaryota</taxon>
        <taxon>Viridiplantae</taxon>
        <taxon>Streptophyta</taxon>
        <taxon>Embryophyta</taxon>
        <taxon>Tracheophyta</taxon>
        <taxon>Spermatophyta</taxon>
        <taxon>Magnoliopsida</taxon>
        <taxon>eudicotyledons</taxon>
        <taxon>Gunneridae</taxon>
        <taxon>Pentapetalae</taxon>
        <taxon>rosids</taxon>
        <taxon>fabids</taxon>
        <taxon>Malpighiales</taxon>
        <taxon>Salicaceae</taxon>
        <taxon>Saliceae</taxon>
        <taxon>Salix</taxon>
    </lineage>
</organism>
<proteinExistence type="predicted"/>
<dbReference type="Proteomes" id="UP001141253">
    <property type="component" value="Chromosome 12"/>
</dbReference>
<name>A0ABQ9BA56_9ROSI</name>
<comment type="caution">
    <text evidence="1">The sequence shown here is derived from an EMBL/GenBank/DDBJ whole genome shotgun (WGS) entry which is preliminary data.</text>
</comment>
<evidence type="ECO:0000313" key="1">
    <source>
        <dbReference type="EMBL" id="KAJ6376212.1"/>
    </source>
</evidence>
<gene>
    <name evidence="1" type="ORF">OIU77_001058</name>
</gene>
<keyword evidence="2" id="KW-1185">Reference proteome</keyword>
<evidence type="ECO:0000313" key="2">
    <source>
        <dbReference type="Proteomes" id="UP001141253"/>
    </source>
</evidence>
<reference evidence="1" key="1">
    <citation type="submission" date="2022-10" db="EMBL/GenBank/DDBJ databases">
        <authorList>
            <person name="Hyden B.L."/>
            <person name="Feng K."/>
            <person name="Yates T."/>
            <person name="Jawdy S."/>
            <person name="Smart L.B."/>
            <person name="Muchero W."/>
        </authorList>
    </citation>
    <scope>NUCLEOTIDE SEQUENCE</scope>
    <source>
        <tissue evidence="1">Shoot tip</tissue>
    </source>
</reference>
<protein>
    <submittedName>
        <fullName evidence="1">Uncharacterized protein</fullName>
    </submittedName>
</protein>
<reference evidence="1" key="2">
    <citation type="journal article" date="2023" name="Int. J. Mol. Sci.">
        <title>De Novo Assembly and Annotation of 11 Diverse Shrub Willow (Salix) Genomes Reveals Novel Gene Organization in Sex-Linked Regions.</title>
        <authorList>
            <person name="Hyden B."/>
            <person name="Feng K."/>
            <person name="Yates T.B."/>
            <person name="Jawdy S."/>
            <person name="Cereghino C."/>
            <person name="Smart L.B."/>
            <person name="Muchero W."/>
        </authorList>
    </citation>
    <scope>NUCLEOTIDE SEQUENCE</scope>
    <source>
        <tissue evidence="1">Shoot tip</tissue>
    </source>
</reference>
<accession>A0ABQ9BA56</accession>
<sequence>MDEERVKMVVLSQRDKDRIMNLTSVQIRRRAIHRRRPISEKIVMNMNMEEMKEIERAEGEDTEEVFISIALILGDGLYNFLKILYFTARSMHARAKVTNSKQMRMVLDIPNRSLIVLTKISKFTRTNNKKGFGRKAEENWGIYKGCGDDWWIDGTLRKNSVTYEKYMKS</sequence>